<protein>
    <submittedName>
        <fullName evidence="1">Uncharacterized protein</fullName>
    </submittedName>
</protein>
<dbReference type="AlphaFoldDB" id="T0C3U2"/>
<dbReference type="Proteomes" id="UP000829401">
    <property type="component" value="Chromosome"/>
</dbReference>
<dbReference type="EMBL" id="CP080467">
    <property type="protein sequence ID" value="UNO48019.1"/>
    <property type="molecule type" value="Genomic_DNA"/>
</dbReference>
<sequence>MGLMGIIVKGAMETRKAKALARINNEHAAEMAQIKAEAANLKGQSTAAIHELIKLAQTHHEMLTEILNALTGGH</sequence>
<reference evidence="2" key="1">
    <citation type="journal article" date="2022" name="G3 (Bethesda)">
        <title>Unveiling the complete genome sequence of Alicyclobacillus acidoterrestris DSM 3922T, a taint-producing strain.</title>
        <authorList>
            <person name="Leonardo I.C."/>
            <person name="Barreto Crespo M.T."/>
            <person name="Gaspar F.B."/>
        </authorList>
    </citation>
    <scope>NUCLEOTIDE SEQUENCE [LARGE SCALE GENOMIC DNA]</scope>
    <source>
        <strain evidence="2">DSM 3922</strain>
    </source>
</reference>
<evidence type="ECO:0000313" key="1">
    <source>
        <dbReference type="EMBL" id="UNO48019.1"/>
    </source>
</evidence>
<proteinExistence type="predicted"/>
<keyword evidence="2" id="KW-1185">Reference proteome</keyword>
<dbReference type="STRING" id="1356854.N007_05245"/>
<dbReference type="RefSeq" id="WP_021296093.1">
    <property type="nucleotide sequence ID" value="NZ_AURB01000124.1"/>
</dbReference>
<gene>
    <name evidence="1" type="ORF">K1I37_15200</name>
</gene>
<name>T0C3U2_ALIAG</name>
<organism evidence="1 2">
    <name type="scientific">Alicyclobacillus acidoterrestris (strain ATCC 49025 / DSM 3922 / CIP 106132 / NCIMB 13137 / GD3B)</name>
    <dbReference type="NCBI Taxonomy" id="1356854"/>
    <lineage>
        <taxon>Bacteria</taxon>
        <taxon>Bacillati</taxon>
        <taxon>Bacillota</taxon>
        <taxon>Bacilli</taxon>
        <taxon>Bacillales</taxon>
        <taxon>Alicyclobacillaceae</taxon>
        <taxon>Alicyclobacillus</taxon>
    </lineage>
</organism>
<accession>T0C3U2</accession>
<evidence type="ECO:0000313" key="2">
    <source>
        <dbReference type="Proteomes" id="UP000829401"/>
    </source>
</evidence>
<accession>A0A9E6ZRU1</accession>
<dbReference type="KEGG" id="aaco:K1I37_15200"/>